<sequence>MLLLLIALLGLPSMVSATVDHLIVHPDSLANYEYTLKFENHTVSAVLANGTVIHDGQDPCTSRTSYKIGQEYHEADCPAPNKFVNSDGFCDVSRALVNGHPCEAFCQVLGSQLSVLSQYDYGDMNAVYKQGISGGWVNGFGFAIQMDPSTVRLNKNECGYWAFIIIKKKSW</sequence>
<evidence type="ECO:0000313" key="2">
    <source>
        <dbReference type="EMBL" id="KAK8855636.1"/>
    </source>
</evidence>
<keyword evidence="1" id="KW-0732">Signal</keyword>
<name>A0ABR2I011_9PEZI</name>
<keyword evidence="3" id="KW-1185">Reference proteome</keyword>
<evidence type="ECO:0000313" key="3">
    <source>
        <dbReference type="Proteomes" id="UP001390339"/>
    </source>
</evidence>
<feature type="signal peptide" evidence="1">
    <location>
        <begin position="1"/>
        <end position="17"/>
    </location>
</feature>
<evidence type="ECO:0008006" key="4">
    <source>
        <dbReference type="Google" id="ProtNLM"/>
    </source>
</evidence>
<comment type="caution">
    <text evidence="2">The sequence shown here is derived from an EMBL/GenBank/DDBJ whole genome shotgun (WGS) entry which is preliminary data.</text>
</comment>
<reference evidence="2 3" key="1">
    <citation type="journal article" date="2024" name="IMA Fungus">
        <title>Apiospora arundinis, a panoply of carbohydrate-active enzymes and secondary metabolites.</title>
        <authorList>
            <person name="Sorensen T."/>
            <person name="Petersen C."/>
            <person name="Muurmann A.T."/>
            <person name="Christiansen J.V."/>
            <person name="Brundto M.L."/>
            <person name="Overgaard C.K."/>
            <person name="Boysen A.T."/>
            <person name="Wollenberg R.D."/>
            <person name="Larsen T.O."/>
            <person name="Sorensen J.L."/>
            <person name="Nielsen K.L."/>
            <person name="Sondergaard T.E."/>
        </authorList>
    </citation>
    <scope>NUCLEOTIDE SEQUENCE [LARGE SCALE GENOMIC DNA]</scope>
    <source>
        <strain evidence="2 3">AAU 773</strain>
    </source>
</reference>
<evidence type="ECO:0000256" key="1">
    <source>
        <dbReference type="SAM" id="SignalP"/>
    </source>
</evidence>
<proteinExistence type="predicted"/>
<gene>
    <name evidence="2" type="ORF">PGQ11_011548</name>
</gene>
<feature type="chain" id="PRO_5046184954" description="Ecp2 effector protein domain-containing protein" evidence="1">
    <location>
        <begin position="18"/>
        <end position="171"/>
    </location>
</feature>
<dbReference type="Proteomes" id="UP001390339">
    <property type="component" value="Unassembled WGS sequence"/>
</dbReference>
<accession>A0ABR2I011</accession>
<protein>
    <recommendedName>
        <fullName evidence="4">Ecp2 effector protein domain-containing protein</fullName>
    </recommendedName>
</protein>
<organism evidence="2 3">
    <name type="scientific">Apiospora arundinis</name>
    <dbReference type="NCBI Taxonomy" id="335852"/>
    <lineage>
        <taxon>Eukaryota</taxon>
        <taxon>Fungi</taxon>
        <taxon>Dikarya</taxon>
        <taxon>Ascomycota</taxon>
        <taxon>Pezizomycotina</taxon>
        <taxon>Sordariomycetes</taxon>
        <taxon>Xylariomycetidae</taxon>
        <taxon>Amphisphaeriales</taxon>
        <taxon>Apiosporaceae</taxon>
        <taxon>Apiospora</taxon>
    </lineage>
</organism>
<dbReference type="EMBL" id="JAPCWZ010000007">
    <property type="protein sequence ID" value="KAK8855636.1"/>
    <property type="molecule type" value="Genomic_DNA"/>
</dbReference>